<reference evidence="4 6" key="2">
    <citation type="journal article" date="2013" name="Nature">
        <title>Insights into bilaterian evolution from three spiralian genomes.</title>
        <authorList>
            <person name="Simakov O."/>
            <person name="Marletaz F."/>
            <person name="Cho S.J."/>
            <person name="Edsinger-Gonzales E."/>
            <person name="Havlak P."/>
            <person name="Hellsten U."/>
            <person name="Kuo D.H."/>
            <person name="Larsson T."/>
            <person name="Lv J."/>
            <person name="Arendt D."/>
            <person name="Savage R."/>
            <person name="Osoegawa K."/>
            <person name="de Jong P."/>
            <person name="Grimwood J."/>
            <person name="Chapman J.A."/>
            <person name="Shapiro H."/>
            <person name="Aerts A."/>
            <person name="Otillar R.P."/>
            <person name="Terry A.Y."/>
            <person name="Boore J.L."/>
            <person name="Grigoriev I.V."/>
            <person name="Lindberg D.R."/>
            <person name="Seaver E.C."/>
            <person name="Weisblat D.A."/>
            <person name="Putnam N.H."/>
            <person name="Rokhsar D.S."/>
        </authorList>
    </citation>
    <scope>NUCLEOTIDE SEQUENCE</scope>
    <source>
        <strain evidence="4 6">I ESC-2004</strain>
    </source>
</reference>
<dbReference type="PANTHER" id="PTHR24171">
    <property type="entry name" value="ANKYRIN REPEAT DOMAIN-CONTAINING PROTEIN 39-RELATED"/>
    <property type="match status" value="1"/>
</dbReference>
<sequence>MLVEKGADLNTANMDGDTALHLTFKNFKDEEAKERIAVMLVEKGADLNTANMDGDTALHCTMPDGADLNTANMDGDTALHLTFKHFKDQEAKGRIAVMLVEKGADLNTANMDGDTALHCTMKYVKDQEAMERIANDERITPLMIASIRGFSRITILISRGADLNAIDDKGNAPFHYAIQNKKIAIADVLIEFGADVTKRN</sequence>
<dbReference type="OMA" id="VEMNCLA"/>
<dbReference type="EMBL" id="AMQN01028983">
    <property type="status" value="NOT_ANNOTATED_CDS"/>
    <property type="molecule type" value="Genomic_DNA"/>
</dbReference>
<feature type="repeat" description="ANK" evidence="3">
    <location>
        <begin position="169"/>
        <end position="200"/>
    </location>
</feature>
<dbReference type="PROSITE" id="PS50088">
    <property type="entry name" value="ANK_REPEAT"/>
    <property type="match status" value="3"/>
</dbReference>
<evidence type="ECO:0000313" key="4">
    <source>
        <dbReference type="EMBL" id="ELT94779.1"/>
    </source>
</evidence>
<dbReference type="Proteomes" id="UP000014760">
    <property type="component" value="Unassembled WGS sequence"/>
</dbReference>
<dbReference type="Pfam" id="PF12796">
    <property type="entry name" value="Ank_2"/>
    <property type="match status" value="1"/>
</dbReference>
<evidence type="ECO:0000256" key="1">
    <source>
        <dbReference type="ARBA" id="ARBA00022737"/>
    </source>
</evidence>
<keyword evidence="2 3" id="KW-0040">ANK repeat</keyword>
<dbReference type="HOGENOM" id="CLU_1237680_0_0_1"/>
<feature type="repeat" description="ANK" evidence="3">
    <location>
        <begin position="74"/>
        <end position="111"/>
    </location>
</feature>
<protein>
    <submittedName>
        <fullName evidence="4 5">Uncharacterized protein</fullName>
    </submittedName>
</protein>
<dbReference type="EMBL" id="AMQN01028984">
    <property type="status" value="NOT_ANNOTATED_CDS"/>
    <property type="molecule type" value="Genomic_DNA"/>
</dbReference>
<dbReference type="InterPro" id="IPR002110">
    <property type="entry name" value="Ankyrin_rpt"/>
</dbReference>
<reference evidence="5" key="3">
    <citation type="submission" date="2015-06" db="UniProtKB">
        <authorList>
            <consortium name="EnsemblMetazoa"/>
        </authorList>
    </citation>
    <scope>IDENTIFICATION</scope>
</reference>
<name>R7TMB8_CAPTE</name>
<reference evidence="6" key="1">
    <citation type="submission" date="2012-12" db="EMBL/GenBank/DDBJ databases">
        <authorList>
            <person name="Hellsten U."/>
            <person name="Grimwood J."/>
            <person name="Chapman J.A."/>
            <person name="Shapiro H."/>
            <person name="Aerts A."/>
            <person name="Otillar R.P."/>
            <person name="Terry A.Y."/>
            <person name="Boore J.L."/>
            <person name="Simakov O."/>
            <person name="Marletaz F."/>
            <person name="Cho S.-J."/>
            <person name="Edsinger-Gonzales E."/>
            <person name="Havlak P."/>
            <person name="Kuo D.-H."/>
            <person name="Larsson T."/>
            <person name="Lv J."/>
            <person name="Arendt D."/>
            <person name="Savage R."/>
            <person name="Osoegawa K."/>
            <person name="de Jong P."/>
            <person name="Lindberg D.R."/>
            <person name="Seaver E.C."/>
            <person name="Weisblat D.A."/>
            <person name="Putnam N.H."/>
            <person name="Grigoriev I.V."/>
            <person name="Rokhsar D.S."/>
        </authorList>
    </citation>
    <scope>NUCLEOTIDE SEQUENCE</scope>
    <source>
        <strain evidence="6">I ESC-2004</strain>
    </source>
</reference>
<evidence type="ECO:0000256" key="2">
    <source>
        <dbReference type="ARBA" id="ARBA00023043"/>
    </source>
</evidence>
<dbReference type="STRING" id="283909.R7TMB8"/>
<keyword evidence="6" id="KW-1185">Reference proteome</keyword>
<dbReference type="PROSITE" id="PS50297">
    <property type="entry name" value="ANK_REP_REGION"/>
    <property type="match status" value="2"/>
</dbReference>
<dbReference type="Gene3D" id="1.25.40.20">
    <property type="entry name" value="Ankyrin repeat-containing domain"/>
    <property type="match status" value="3"/>
</dbReference>
<organism evidence="4">
    <name type="scientific">Capitella teleta</name>
    <name type="common">Polychaete worm</name>
    <dbReference type="NCBI Taxonomy" id="283909"/>
    <lineage>
        <taxon>Eukaryota</taxon>
        <taxon>Metazoa</taxon>
        <taxon>Spiralia</taxon>
        <taxon>Lophotrochozoa</taxon>
        <taxon>Annelida</taxon>
        <taxon>Polychaeta</taxon>
        <taxon>Sedentaria</taxon>
        <taxon>Scolecida</taxon>
        <taxon>Capitellidae</taxon>
        <taxon>Capitella</taxon>
    </lineage>
</organism>
<feature type="non-terminal residue" evidence="4">
    <location>
        <position position="200"/>
    </location>
</feature>
<dbReference type="InterPro" id="IPR036770">
    <property type="entry name" value="Ankyrin_rpt-contain_sf"/>
</dbReference>
<dbReference type="EMBL" id="KB309311">
    <property type="protein sequence ID" value="ELT94779.1"/>
    <property type="molecule type" value="Genomic_DNA"/>
</dbReference>
<feature type="repeat" description="ANK" evidence="3">
    <location>
        <begin position="15"/>
        <end position="52"/>
    </location>
</feature>
<keyword evidence="1" id="KW-0677">Repeat</keyword>
<dbReference type="AlphaFoldDB" id="R7TMB8"/>
<dbReference type="SUPFAM" id="SSF48403">
    <property type="entry name" value="Ankyrin repeat"/>
    <property type="match status" value="1"/>
</dbReference>
<dbReference type="EnsemblMetazoa" id="CapteT92953">
    <property type="protein sequence ID" value="CapteP92953"/>
    <property type="gene ID" value="CapteG92953"/>
</dbReference>
<gene>
    <name evidence="4" type="ORF">CAPTEDRAFT_92953</name>
</gene>
<dbReference type="OrthoDB" id="7464126at2759"/>
<proteinExistence type="predicted"/>
<evidence type="ECO:0000313" key="6">
    <source>
        <dbReference type="Proteomes" id="UP000014760"/>
    </source>
</evidence>
<accession>R7TMB8</accession>
<evidence type="ECO:0000256" key="3">
    <source>
        <dbReference type="PROSITE-ProRule" id="PRU00023"/>
    </source>
</evidence>
<evidence type="ECO:0000313" key="5">
    <source>
        <dbReference type="EnsemblMetazoa" id="CapteP92953"/>
    </source>
</evidence>
<dbReference type="SMART" id="SM00248">
    <property type="entry name" value="ANK"/>
    <property type="match status" value="4"/>
</dbReference>